<evidence type="ECO:0000313" key="1">
    <source>
        <dbReference type="EMBL" id="HIX02693.1"/>
    </source>
</evidence>
<evidence type="ECO:0000313" key="2">
    <source>
        <dbReference type="Proteomes" id="UP000824202"/>
    </source>
</evidence>
<name>A0A9D2AAK4_9BACT</name>
<dbReference type="Proteomes" id="UP000824202">
    <property type="component" value="Unassembled WGS sequence"/>
</dbReference>
<protein>
    <submittedName>
        <fullName evidence="1">Uncharacterized protein</fullName>
    </submittedName>
</protein>
<proteinExistence type="predicted"/>
<dbReference type="InterPro" id="IPR046233">
    <property type="entry name" value="DUF6266"/>
</dbReference>
<dbReference type="Pfam" id="PF19781">
    <property type="entry name" value="DUF6266"/>
    <property type="match status" value="1"/>
</dbReference>
<dbReference type="AlphaFoldDB" id="A0A9D2AAK4"/>
<reference evidence="1" key="2">
    <citation type="submission" date="2021-04" db="EMBL/GenBank/DDBJ databases">
        <authorList>
            <person name="Gilroy R."/>
        </authorList>
    </citation>
    <scope>NUCLEOTIDE SEQUENCE</scope>
    <source>
        <strain evidence="1">23274</strain>
    </source>
</reference>
<accession>A0A9D2AAK4</accession>
<dbReference type="EMBL" id="DXFT01000021">
    <property type="protein sequence ID" value="HIX02693.1"/>
    <property type="molecule type" value="Genomic_DNA"/>
</dbReference>
<comment type="caution">
    <text evidence="1">The sequence shown here is derived from an EMBL/GenBank/DDBJ whole genome shotgun (WGS) entry which is preliminary data.</text>
</comment>
<sequence>MGVIKPGVLGNAKGKVGNLIFYEVNGQLRVRQCPGEVKNPRSPKQTAQRTRMKGIADLYGCFDWFIYYNWKSVTEGTTMNGYNLFMSCNIRNLDGNGEIIDHSQLWVTKGDLLVPRWVKMEAGEGGKMLITWDTAAGDTPLSENDRLQIAVHTIREDKSDEDIMVATETQAERRTGRYEWTVPEQVGKAHVYGFFKGKYEDTASDSFYLGSLGMEMND</sequence>
<gene>
    <name evidence="1" type="ORF">H9863_01060</name>
</gene>
<organism evidence="1 2">
    <name type="scientific">Candidatus Odoribacter faecigallinarum</name>
    <dbReference type="NCBI Taxonomy" id="2838706"/>
    <lineage>
        <taxon>Bacteria</taxon>
        <taxon>Pseudomonadati</taxon>
        <taxon>Bacteroidota</taxon>
        <taxon>Bacteroidia</taxon>
        <taxon>Bacteroidales</taxon>
        <taxon>Odoribacteraceae</taxon>
        <taxon>Odoribacter</taxon>
    </lineage>
</organism>
<reference evidence="1" key="1">
    <citation type="journal article" date="2021" name="PeerJ">
        <title>Extensive microbial diversity within the chicken gut microbiome revealed by metagenomics and culture.</title>
        <authorList>
            <person name="Gilroy R."/>
            <person name="Ravi A."/>
            <person name="Getino M."/>
            <person name="Pursley I."/>
            <person name="Horton D.L."/>
            <person name="Alikhan N.F."/>
            <person name="Baker D."/>
            <person name="Gharbi K."/>
            <person name="Hall N."/>
            <person name="Watson M."/>
            <person name="Adriaenssens E.M."/>
            <person name="Foster-Nyarko E."/>
            <person name="Jarju S."/>
            <person name="Secka A."/>
            <person name="Antonio M."/>
            <person name="Oren A."/>
            <person name="Chaudhuri R.R."/>
            <person name="La Ragione R."/>
            <person name="Hildebrand F."/>
            <person name="Pallen M.J."/>
        </authorList>
    </citation>
    <scope>NUCLEOTIDE SEQUENCE</scope>
    <source>
        <strain evidence="1">23274</strain>
    </source>
</reference>